<dbReference type="EMBL" id="JANPWB010000012">
    <property type="protein sequence ID" value="KAJ1114174.1"/>
    <property type="molecule type" value="Genomic_DNA"/>
</dbReference>
<keyword evidence="3" id="KW-1185">Reference proteome</keyword>
<feature type="region of interest" description="Disordered" evidence="1">
    <location>
        <begin position="60"/>
        <end position="96"/>
    </location>
</feature>
<gene>
    <name evidence="2" type="ORF">NDU88_002413</name>
</gene>
<reference evidence="2" key="1">
    <citation type="journal article" date="2022" name="bioRxiv">
        <title>Sequencing and chromosome-scale assembly of the giantPleurodeles waltlgenome.</title>
        <authorList>
            <person name="Brown T."/>
            <person name="Elewa A."/>
            <person name="Iarovenko S."/>
            <person name="Subramanian E."/>
            <person name="Araus A.J."/>
            <person name="Petzold A."/>
            <person name="Susuki M."/>
            <person name="Suzuki K.-i.T."/>
            <person name="Hayashi T."/>
            <person name="Toyoda A."/>
            <person name="Oliveira C."/>
            <person name="Osipova E."/>
            <person name="Leigh N.D."/>
            <person name="Simon A."/>
            <person name="Yun M.H."/>
        </authorList>
    </citation>
    <scope>NUCLEOTIDE SEQUENCE</scope>
    <source>
        <strain evidence="2">20211129_DDA</strain>
        <tissue evidence="2">Liver</tissue>
    </source>
</reference>
<name>A0AAV7NGC0_PLEWA</name>
<sequence>METPPLNPRADALGAPGLPQRLGDAWVCQQSLQPSVLGFTSWHLPAAGHRRTLAVASIPPAPAVPSLPTTEVTGTRQAAPPCARPPDSAESHSHPEWKRGDWAALRLLHPWTALSASRLVSSVQVNRYLQTSHGFVNRKQPV</sequence>
<comment type="caution">
    <text evidence="2">The sequence shown here is derived from an EMBL/GenBank/DDBJ whole genome shotgun (WGS) entry which is preliminary data.</text>
</comment>
<feature type="compositionally biased region" description="Basic and acidic residues" evidence="1">
    <location>
        <begin position="87"/>
        <end position="96"/>
    </location>
</feature>
<dbReference type="Proteomes" id="UP001066276">
    <property type="component" value="Chromosome 8"/>
</dbReference>
<protein>
    <submittedName>
        <fullName evidence="2">Uncharacterized protein</fullName>
    </submittedName>
</protein>
<proteinExistence type="predicted"/>
<organism evidence="2 3">
    <name type="scientific">Pleurodeles waltl</name>
    <name type="common">Iberian ribbed newt</name>
    <dbReference type="NCBI Taxonomy" id="8319"/>
    <lineage>
        <taxon>Eukaryota</taxon>
        <taxon>Metazoa</taxon>
        <taxon>Chordata</taxon>
        <taxon>Craniata</taxon>
        <taxon>Vertebrata</taxon>
        <taxon>Euteleostomi</taxon>
        <taxon>Amphibia</taxon>
        <taxon>Batrachia</taxon>
        <taxon>Caudata</taxon>
        <taxon>Salamandroidea</taxon>
        <taxon>Salamandridae</taxon>
        <taxon>Pleurodelinae</taxon>
        <taxon>Pleurodeles</taxon>
    </lineage>
</organism>
<evidence type="ECO:0000256" key="1">
    <source>
        <dbReference type="SAM" id="MobiDB-lite"/>
    </source>
</evidence>
<accession>A0AAV7NGC0</accession>
<evidence type="ECO:0000313" key="2">
    <source>
        <dbReference type="EMBL" id="KAJ1114174.1"/>
    </source>
</evidence>
<evidence type="ECO:0000313" key="3">
    <source>
        <dbReference type="Proteomes" id="UP001066276"/>
    </source>
</evidence>
<dbReference type="AlphaFoldDB" id="A0AAV7NGC0"/>